<dbReference type="GO" id="GO:0046872">
    <property type="term" value="F:metal ion binding"/>
    <property type="evidence" value="ECO:0007669"/>
    <property type="project" value="UniProtKB-KW"/>
</dbReference>
<dbReference type="InterPro" id="IPR057670">
    <property type="entry name" value="SH3_retrovirus"/>
</dbReference>
<dbReference type="Proteomes" id="UP000825729">
    <property type="component" value="Unassembled WGS sequence"/>
</dbReference>
<dbReference type="EMBL" id="JAINDJ010000004">
    <property type="protein sequence ID" value="KAG9450658.1"/>
    <property type="molecule type" value="Genomic_DNA"/>
</dbReference>
<dbReference type="InterPro" id="IPR039537">
    <property type="entry name" value="Retrotran_Ty1/copia-like"/>
</dbReference>
<feature type="region of interest" description="Disordered" evidence="3">
    <location>
        <begin position="280"/>
        <end position="326"/>
    </location>
</feature>
<feature type="compositionally biased region" description="Polar residues" evidence="3">
    <location>
        <begin position="503"/>
        <end position="517"/>
    </location>
</feature>
<dbReference type="GO" id="GO:0016787">
    <property type="term" value="F:hydrolase activity"/>
    <property type="evidence" value="ECO:0007669"/>
    <property type="project" value="UniProtKB-KW"/>
</dbReference>
<feature type="compositionally biased region" description="Acidic residues" evidence="3">
    <location>
        <begin position="283"/>
        <end position="296"/>
    </location>
</feature>
<feature type="compositionally biased region" description="Polar residues" evidence="3">
    <location>
        <begin position="299"/>
        <end position="321"/>
    </location>
</feature>
<feature type="domain" description="Integrase catalytic" evidence="4">
    <location>
        <begin position="35"/>
        <end position="201"/>
    </location>
</feature>
<evidence type="ECO:0000256" key="2">
    <source>
        <dbReference type="ARBA" id="ARBA00022801"/>
    </source>
</evidence>
<evidence type="ECO:0000313" key="6">
    <source>
        <dbReference type="Proteomes" id="UP000825729"/>
    </source>
</evidence>
<dbReference type="CDD" id="cd09272">
    <property type="entry name" value="RNase_HI_RT_Ty1"/>
    <property type="match status" value="1"/>
</dbReference>
<dbReference type="InterPro" id="IPR043502">
    <property type="entry name" value="DNA/RNA_pol_sf"/>
</dbReference>
<dbReference type="Gene3D" id="3.30.420.10">
    <property type="entry name" value="Ribonuclease H-like superfamily/Ribonuclease H"/>
    <property type="match status" value="1"/>
</dbReference>
<dbReference type="PANTHER" id="PTHR42648:SF18">
    <property type="entry name" value="RETROTRANSPOSON, UNCLASSIFIED-LIKE PROTEIN"/>
    <property type="match status" value="1"/>
</dbReference>
<dbReference type="InterPro" id="IPR013103">
    <property type="entry name" value="RVT_2"/>
</dbReference>
<keyword evidence="6" id="KW-1185">Reference proteome</keyword>
<evidence type="ECO:0000259" key="4">
    <source>
        <dbReference type="PROSITE" id="PS50994"/>
    </source>
</evidence>
<dbReference type="InterPro" id="IPR012337">
    <property type="entry name" value="RNaseH-like_sf"/>
</dbReference>
<dbReference type="GO" id="GO:0003676">
    <property type="term" value="F:nucleic acid binding"/>
    <property type="evidence" value="ECO:0007669"/>
    <property type="project" value="InterPro"/>
</dbReference>
<evidence type="ECO:0000256" key="3">
    <source>
        <dbReference type="SAM" id="MobiDB-lite"/>
    </source>
</evidence>
<sequence>MVKGLPEIDHPDQLCEWCMKGKQHRLPFEAGHSQRARRPLELVHTDIAGPFEVTSLGGNRYYLTFIDDFSRYTWVYFLKEKSEALNKLKEFKALAENQSRKYIKVLRSDRGGEYTSKAFEEFCKENGILHQLTASYTPQQNGVAERKNRTIMNMARSMMKGKTLPKVYWAEAVDCAVYLLNRYPTKSVKFRTPIEAWSGSKPAVGHLKIFGCIAYAHIPEQRRKKLDDRGEKCIFVGYDSKTKAYKLYNPVTKRLIISRDVEFDEEDCWRWSEEEKNNKELFYNDDDNSGEEEESSGDQTPPNSPAATTGEGSPRGSSSTGGVPMRTRSLSDIYNVTKPIELTEDYTLYCLLAESDPVTFEEAAQDKKWRKAMDEEIEAIKKNDTWELTTLPAGHKAIGVKWVYKTKTNQEGKVEKHKARLVAKGYKQKFGVDYEEVFAPVARIDTIRLLIALAAQNRWKIYQMDVKSAFLNGYLEEEVYVEQPPGYEKKGEEEKSADLWSSRGETTLQSNKKNPCDTSKAHLGSDYSTRARTAPRLIGYTDSDYGGDIDSRKSTSGYVFNIGSGAFSWSSKKQAVVALSTCEAEYVAAASCTCQAVWIRNIMKELHNDQEGPTPIYVDNKSAISLAKNPISHSRSKHIDTRYHFIREQVKAKVVELIYCRSEDQVADIFTKPLKTDAFKKFRDRLGMRSRFEGEY</sequence>
<dbReference type="AlphaFoldDB" id="A0AAV7EPI8"/>
<dbReference type="SUPFAM" id="SSF53098">
    <property type="entry name" value="Ribonuclease H-like"/>
    <property type="match status" value="1"/>
</dbReference>
<proteinExistence type="predicted"/>
<comment type="caution">
    <text evidence="5">The sequence shown here is derived from an EMBL/GenBank/DDBJ whole genome shotgun (WGS) entry which is preliminary data.</text>
</comment>
<dbReference type="Pfam" id="PF07727">
    <property type="entry name" value="RVT_2"/>
    <property type="match status" value="1"/>
</dbReference>
<reference evidence="5 6" key="1">
    <citation type="submission" date="2021-07" db="EMBL/GenBank/DDBJ databases">
        <title>The Aristolochia fimbriata genome: insights into angiosperm evolution, floral development and chemical biosynthesis.</title>
        <authorList>
            <person name="Jiao Y."/>
        </authorList>
    </citation>
    <scope>NUCLEOTIDE SEQUENCE [LARGE SCALE GENOMIC DNA]</scope>
    <source>
        <strain evidence="5">IBCAS-2021</strain>
        <tissue evidence="5">Leaf</tissue>
    </source>
</reference>
<evidence type="ECO:0000256" key="1">
    <source>
        <dbReference type="ARBA" id="ARBA00022723"/>
    </source>
</evidence>
<dbReference type="PROSITE" id="PS50994">
    <property type="entry name" value="INTEGRASE"/>
    <property type="match status" value="1"/>
</dbReference>
<keyword evidence="2" id="KW-0378">Hydrolase</keyword>
<accession>A0AAV7EPI8</accession>
<gene>
    <name evidence="5" type="ORF">H6P81_010623</name>
</gene>
<dbReference type="SUPFAM" id="SSF56672">
    <property type="entry name" value="DNA/RNA polymerases"/>
    <property type="match status" value="1"/>
</dbReference>
<evidence type="ECO:0000313" key="5">
    <source>
        <dbReference type="EMBL" id="KAG9450658.1"/>
    </source>
</evidence>
<feature type="region of interest" description="Disordered" evidence="3">
    <location>
        <begin position="485"/>
        <end position="524"/>
    </location>
</feature>
<feature type="compositionally biased region" description="Basic and acidic residues" evidence="3">
    <location>
        <begin position="487"/>
        <end position="497"/>
    </location>
</feature>
<name>A0AAV7EPI8_ARIFI</name>
<dbReference type="Pfam" id="PF25597">
    <property type="entry name" value="SH3_retrovirus"/>
    <property type="match status" value="1"/>
</dbReference>
<dbReference type="InterPro" id="IPR036397">
    <property type="entry name" value="RNaseH_sf"/>
</dbReference>
<dbReference type="GO" id="GO:0015074">
    <property type="term" value="P:DNA integration"/>
    <property type="evidence" value="ECO:0007669"/>
    <property type="project" value="InterPro"/>
</dbReference>
<dbReference type="InterPro" id="IPR001584">
    <property type="entry name" value="Integrase_cat-core"/>
</dbReference>
<organism evidence="5 6">
    <name type="scientific">Aristolochia fimbriata</name>
    <name type="common">White veined hardy Dutchman's pipe vine</name>
    <dbReference type="NCBI Taxonomy" id="158543"/>
    <lineage>
        <taxon>Eukaryota</taxon>
        <taxon>Viridiplantae</taxon>
        <taxon>Streptophyta</taxon>
        <taxon>Embryophyta</taxon>
        <taxon>Tracheophyta</taxon>
        <taxon>Spermatophyta</taxon>
        <taxon>Magnoliopsida</taxon>
        <taxon>Magnoliidae</taxon>
        <taxon>Piperales</taxon>
        <taxon>Aristolochiaceae</taxon>
        <taxon>Aristolochia</taxon>
    </lineage>
</organism>
<dbReference type="Pfam" id="PF00665">
    <property type="entry name" value="rve"/>
    <property type="match status" value="1"/>
</dbReference>
<keyword evidence="1" id="KW-0479">Metal-binding</keyword>
<protein>
    <recommendedName>
        <fullName evidence="4">Integrase catalytic domain-containing protein</fullName>
    </recommendedName>
</protein>
<dbReference type="PANTHER" id="PTHR42648">
    <property type="entry name" value="TRANSPOSASE, PUTATIVE-RELATED"/>
    <property type="match status" value="1"/>
</dbReference>